<evidence type="ECO:0000313" key="10">
    <source>
        <dbReference type="Proteomes" id="UP000611708"/>
    </source>
</evidence>
<dbReference type="InterPro" id="IPR051447">
    <property type="entry name" value="Lipoprotein-release_system"/>
</dbReference>
<evidence type="ECO:0000259" key="8">
    <source>
        <dbReference type="Pfam" id="PF02687"/>
    </source>
</evidence>
<feature type="transmembrane region" description="Helical" evidence="7">
    <location>
        <begin position="392"/>
        <end position="416"/>
    </location>
</feature>
<feature type="transmembrane region" description="Helical" evidence="7">
    <location>
        <begin position="484"/>
        <end position="511"/>
    </location>
</feature>
<feature type="transmembrane region" description="Helical" evidence="7">
    <location>
        <begin position="63"/>
        <end position="83"/>
    </location>
</feature>
<dbReference type="PANTHER" id="PTHR30489:SF0">
    <property type="entry name" value="LIPOPROTEIN-RELEASING SYSTEM TRANSMEMBRANE PROTEIN LOLE"/>
    <property type="match status" value="1"/>
</dbReference>
<evidence type="ECO:0000256" key="4">
    <source>
        <dbReference type="ARBA" id="ARBA00022692"/>
    </source>
</evidence>
<reference evidence="9 10" key="1">
    <citation type="submission" date="2020-11" db="EMBL/GenBank/DDBJ databases">
        <authorList>
            <person name="Kim M.K."/>
        </authorList>
    </citation>
    <scope>NUCLEOTIDE SEQUENCE [LARGE SCALE GENOMIC DNA]</scope>
    <source>
        <strain evidence="9 10">BT290</strain>
    </source>
</reference>
<keyword evidence="10" id="KW-1185">Reference proteome</keyword>
<organism evidence="9 10">
    <name type="scientific">Microvirga terrestris</name>
    <dbReference type="NCBI Taxonomy" id="2791024"/>
    <lineage>
        <taxon>Bacteria</taxon>
        <taxon>Pseudomonadati</taxon>
        <taxon>Pseudomonadota</taxon>
        <taxon>Alphaproteobacteria</taxon>
        <taxon>Hyphomicrobiales</taxon>
        <taxon>Methylobacteriaceae</taxon>
        <taxon>Microvirga</taxon>
    </lineage>
</organism>
<sequence>MLSDELAEQRTLAITIPLVFFGIAAFLLNVVLGRLAEAQREQIAALKALGFPTLPIGLHYVKFVAVVYAFGSLTGVLVGIWYGHGMLNNYRPFFRFPEMVYTFPLWLPLAALVVSFGAAVTGVLTAVRRVLRLTPAEAMRPPAPVAFSRALAGGRLRPAAKMALRGIVGRPLRSLLTIVGLAFAVPMIVLGLFWWDALDYMVAVQFNGIERGDAFVTFTDPVPGRAVREIGHTPGILTVEGQRIVPVRLRAGHRTYRIGLTGLAEASELRIPSESNLAAIPLPRDGVTISTGLARKLGIGVGSDLTIEVLEGEQPIRQLLVAALVDEMLGYSAYMEIGGLNRFTREGDLISHATLRVDSAPAIKVWQRLSEQPRITSTSVKNVWLRVFDEKIAGMVVISDVVLTAFGLIIAIGVFYNSARIVLQERAWDLASLRILGFRRSEASRILLAELGIDMLIAIPLRLAMGHSTVSLIIELRDTETFRIPAMISAATFATAALAVLAAGVVSALLVRRRIDRLDRVAVLKTRD</sequence>
<evidence type="ECO:0000256" key="7">
    <source>
        <dbReference type="SAM" id="Phobius"/>
    </source>
</evidence>
<comment type="similarity">
    <text evidence="2">Belongs to the ABC-4 integral membrane protein family. LolC/E subfamily.</text>
</comment>
<name>A0ABS0HV45_9HYPH</name>
<evidence type="ECO:0000256" key="6">
    <source>
        <dbReference type="ARBA" id="ARBA00023136"/>
    </source>
</evidence>
<keyword evidence="5 7" id="KW-1133">Transmembrane helix</keyword>
<proteinExistence type="inferred from homology"/>
<keyword evidence="4 7" id="KW-0812">Transmembrane</keyword>
<evidence type="ECO:0000313" key="9">
    <source>
        <dbReference type="EMBL" id="MBF9197382.1"/>
    </source>
</evidence>
<evidence type="ECO:0000256" key="2">
    <source>
        <dbReference type="ARBA" id="ARBA00005236"/>
    </source>
</evidence>
<feature type="domain" description="ABC3 transporter permease C-terminal" evidence="8">
    <location>
        <begin position="402"/>
        <end position="515"/>
    </location>
</feature>
<protein>
    <submittedName>
        <fullName evidence="9">ABC transporter permease</fullName>
    </submittedName>
</protein>
<dbReference type="RefSeq" id="WP_196264739.1">
    <property type="nucleotide sequence ID" value="NZ_JADQDN010000007.1"/>
</dbReference>
<feature type="transmembrane region" description="Helical" evidence="7">
    <location>
        <begin position="12"/>
        <end position="32"/>
    </location>
</feature>
<keyword evidence="3" id="KW-1003">Cell membrane</keyword>
<feature type="domain" description="ABC3 transporter permease C-terminal" evidence="8">
    <location>
        <begin position="15"/>
        <end position="135"/>
    </location>
</feature>
<comment type="caution">
    <text evidence="9">The sequence shown here is derived from an EMBL/GenBank/DDBJ whole genome shotgun (WGS) entry which is preliminary data.</text>
</comment>
<comment type="subcellular location">
    <subcellularLocation>
        <location evidence="1">Cell membrane</location>
        <topology evidence="1">Multi-pass membrane protein</topology>
    </subcellularLocation>
</comment>
<feature type="transmembrane region" description="Helical" evidence="7">
    <location>
        <begin position="175"/>
        <end position="195"/>
    </location>
</feature>
<evidence type="ECO:0000256" key="5">
    <source>
        <dbReference type="ARBA" id="ARBA00022989"/>
    </source>
</evidence>
<gene>
    <name evidence="9" type="ORF">I2H36_15160</name>
</gene>
<dbReference type="InterPro" id="IPR003838">
    <property type="entry name" value="ABC3_permease_C"/>
</dbReference>
<keyword evidence="6 7" id="KW-0472">Membrane</keyword>
<accession>A0ABS0HV45</accession>
<dbReference type="PANTHER" id="PTHR30489">
    <property type="entry name" value="LIPOPROTEIN-RELEASING SYSTEM TRANSMEMBRANE PROTEIN LOLE"/>
    <property type="match status" value="1"/>
</dbReference>
<evidence type="ECO:0000256" key="3">
    <source>
        <dbReference type="ARBA" id="ARBA00022475"/>
    </source>
</evidence>
<dbReference type="Proteomes" id="UP000611708">
    <property type="component" value="Unassembled WGS sequence"/>
</dbReference>
<evidence type="ECO:0000256" key="1">
    <source>
        <dbReference type="ARBA" id="ARBA00004651"/>
    </source>
</evidence>
<feature type="transmembrane region" description="Helical" evidence="7">
    <location>
        <begin position="446"/>
        <end position="464"/>
    </location>
</feature>
<dbReference type="EMBL" id="JADQDN010000007">
    <property type="protein sequence ID" value="MBF9197382.1"/>
    <property type="molecule type" value="Genomic_DNA"/>
</dbReference>
<feature type="transmembrane region" description="Helical" evidence="7">
    <location>
        <begin position="103"/>
        <end position="127"/>
    </location>
</feature>
<dbReference type="Pfam" id="PF02687">
    <property type="entry name" value="FtsX"/>
    <property type="match status" value="2"/>
</dbReference>